<evidence type="ECO:0000313" key="3">
    <source>
        <dbReference type="Proteomes" id="UP001143474"/>
    </source>
</evidence>
<protein>
    <submittedName>
        <fullName evidence="2">Uncharacterized protein</fullName>
    </submittedName>
</protein>
<keyword evidence="1" id="KW-0812">Transmembrane</keyword>
<proteinExistence type="predicted"/>
<reference evidence="2" key="2">
    <citation type="submission" date="2023-01" db="EMBL/GenBank/DDBJ databases">
        <authorList>
            <person name="Sun Q."/>
            <person name="Evtushenko L."/>
        </authorList>
    </citation>
    <scope>NUCLEOTIDE SEQUENCE</scope>
    <source>
        <strain evidence="2">VKM Ac-2007</strain>
    </source>
</reference>
<evidence type="ECO:0000313" key="2">
    <source>
        <dbReference type="EMBL" id="GLK15309.1"/>
    </source>
</evidence>
<dbReference type="Proteomes" id="UP001143474">
    <property type="component" value="Unassembled WGS sequence"/>
</dbReference>
<sequence>MSFFDRNIDAIERAAQIVFWGSLMIIMAVCFSAPVNMFTFVALVVVCAAKLTLSEVAETWTRWDREAAERGVQWQERLRANREHELRREIRRLRRPER</sequence>
<feature type="transmembrane region" description="Helical" evidence="1">
    <location>
        <begin position="20"/>
        <end position="46"/>
    </location>
</feature>
<keyword evidence="1" id="KW-1133">Transmembrane helix</keyword>
<dbReference type="AlphaFoldDB" id="A0A9W6MHW9"/>
<keyword evidence="3" id="KW-1185">Reference proteome</keyword>
<accession>A0A9W6MHW9</accession>
<evidence type="ECO:0000256" key="1">
    <source>
        <dbReference type="SAM" id="Phobius"/>
    </source>
</evidence>
<name>A0A9W6MHW9_9ACTN</name>
<keyword evidence="1" id="KW-0472">Membrane</keyword>
<comment type="caution">
    <text evidence="2">The sequence shown here is derived from an EMBL/GenBank/DDBJ whole genome shotgun (WGS) entry which is preliminary data.</text>
</comment>
<dbReference type="EMBL" id="BSEV01000047">
    <property type="protein sequence ID" value="GLK15309.1"/>
    <property type="molecule type" value="Genomic_DNA"/>
</dbReference>
<dbReference type="RefSeq" id="WP_271223524.1">
    <property type="nucleotide sequence ID" value="NZ_BAAAVD010000022.1"/>
</dbReference>
<organism evidence="2 3">
    <name type="scientific">Streptosporangium carneum</name>
    <dbReference type="NCBI Taxonomy" id="47481"/>
    <lineage>
        <taxon>Bacteria</taxon>
        <taxon>Bacillati</taxon>
        <taxon>Actinomycetota</taxon>
        <taxon>Actinomycetes</taxon>
        <taxon>Streptosporangiales</taxon>
        <taxon>Streptosporangiaceae</taxon>
        <taxon>Streptosporangium</taxon>
    </lineage>
</organism>
<gene>
    <name evidence="2" type="ORF">GCM10017600_87220</name>
</gene>
<reference evidence="2" key="1">
    <citation type="journal article" date="2014" name="Int. J. Syst. Evol. Microbiol.">
        <title>Complete genome sequence of Corynebacterium casei LMG S-19264T (=DSM 44701T), isolated from a smear-ripened cheese.</title>
        <authorList>
            <consortium name="US DOE Joint Genome Institute (JGI-PGF)"/>
            <person name="Walter F."/>
            <person name="Albersmeier A."/>
            <person name="Kalinowski J."/>
            <person name="Ruckert C."/>
        </authorList>
    </citation>
    <scope>NUCLEOTIDE SEQUENCE</scope>
    <source>
        <strain evidence="2">VKM Ac-2007</strain>
    </source>
</reference>